<dbReference type="GO" id="GO:0016765">
    <property type="term" value="F:transferase activity, transferring alkyl or aryl (other than methyl) groups"/>
    <property type="evidence" value="ECO:0007669"/>
    <property type="project" value="InterPro"/>
</dbReference>
<feature type="transmembrane region" description="Helical" evidence="5">
    <location>
        <begin position="228"/>
        <end position="248"/>
    </location>
</feature>
<accession>A0A8J3VUC1</accession>
<dbReference type="Gene3D" id="1.10.357.140">
    <property type="entry name" value="UbiA prenyltransferase"/>
    <property type="match status" value="1"/>
</dbReference>
<protein>
    <recommendedName>
        <fullName evidence="8">4-hydroxybenzoate polyprenyltransferase</fullName>
    </recommendedName>
</protein>
<feature type="transmembrane region" description="Helical" evidence="5">
    <location>
        <begin position="128"/>
        <end position="146"/>
    </location>
</feature>
<keyword evidence="2 5" id="KW-0812">Transmembrane</keyword>
<evidence type="ECO:0000256" key="5">
    <source>
        <dbReference type="SAM" id="Phobius"/>
    </source>
</evidence>
<dbReference type="InterPro" id="IPR050475">
    <property type="entry name" value="Prenyltransferase_related"/>
</dbReference>
<evidence type="ECO:0000313" key="7">
    <source>
        <dbReference type="Proteomes" id="UP000642748"/>
    </source>
</evidence>
<feature type="transmembrane region" description="Helical" evidence="5">
    <location>
        <begin position="27"/>
        <end position="51"/>
    </location>
</feature>
<gene>
    <name evidence="6" type="ORF">Raf01_70060</name>
</gene>
<keyword evidence="7" id="KW-1185">Reference proteome</keyword>
<feature type="transmembrane region" description="Helical" evidence="5">
    <location>
        <begin position="184"/>
        <end position="203"/>
    </location>
</feature>
<sequence length="402" mass="41390">MIRRVPTFRAPNFGALGFRALSRRVRLLYLLARPAVMVLLALFTATGLAQAGHGQDTWALARALVVVAAFLLFSVACNDLADEAIDRVNLPGDARRPLVAGTANRREMVLIACGSAVLALAASGTLRWPGMVVTVAGLACSAGYSLRPVRLADRGAVASVVLPACYVAVPYLLGIFAVRSPVHPADLALLGGLYVGFIGRILLKDFRDVRGDALFGKRTFLVRYGRRWTCRLSAACWTVGAALLVAAVPRPGAAGFLVPVAGTGYLALAAGTATYLALSLGLLRALATGGSHRRDDALIAALAITGRGMVVSVLGYLSMTGAGWRPGTVATALAALLGLITGQAILMARRGPTTRLTVPAAMSEATAPATVSLGSVSPDSVSPSSVALATVPADSVAPASRA</sequence>
<dbReference type="InterPro" id="IPR000537">
    <property type="entry name" value="UbiA_prenyltransferase"/>
</dbReference>
<dbReference type="InterPro" id="IPR044878">
    <property type="entry name" value="UbiA_sf"/>
</dbReference>
<dbReference type="RefSeq" id="WP_203922330.1">
    <property type="nucleotide sequence ID" value="NZ_BONZ01000073.1"/>
</dbReference>
<keyword evidence="4 5" id="KW-0472">Membrane</keyword>
<evidence type="ECO:0000256" key="4">
    <source>
        <dbReference type="ARBA" id="ARBA00023136"/>
    </source>
</evidence>
<proteinExistence type="predicted"/>
<name>A0A8J3VUC1_9ACTN</name>
<feature type="transmembrane region" description="Helical" evidence="5">
    <location>
        <begin position="329"/>
        <end position="348"/>
    </location>
</feature>
<organism evidence="6 7">
    <name type="scientific">Rugosimonospora africana</name>
    <dbReference type="NCBI Taxonomy" id="556532"/>
    <lineage>
        <taxon>Bacteria</taxon>
        <taxon>Bacillati</taxon>
        <taxon>Actinomycetota</taxon>
        <taxon>Actinomycetes</taxon>
        <taxon>Micromonosporales</taxon>
        <taxon>Micromonosporaceae</taxon>
        <taxon>Rugosimonospora</taxon>
    </lineage>
</organism>
<evidence type="ECO:0000256" key="1">
    <source>
        <dbReference type="ARBA" id="ARBA00004141"/>
    </source>
</evidence>
<dbReference type="PANTHER" id="PTHR42723">
    <property type="entry name" value="CHLOROPHYLL SYNTHASE"/>
    <property type="match status" value="1"/>
</dbReference>
<evidence type="ECO:0008006" key="8">
    <source>
        <dbReference type="Google" id="ProtNLM"/>
    </source>
</evidence>
<dbReference type="PANTHER" id="PTHR42723:SF1">
    <property type="entry name" value="CHLOROPHYLL SYNTHASE, CHLOROPLASTIC"/>
    <property type="match status" value="1"/>
</dbReference>
<dbReference type="AlphaFoldDB" id="A0A8J3VUC1"/>
<evidence type="ECO:0000313" key="6">
    <source>
        <dbReference type="EMBL" id="GIH18834.1"/>
    </source>
</evidence>
<feature type="transmembrane region" description="Helical" evidence="5">
    <location>
        <begin position="260"/>
        <end position="285"/>
    </location>
</feature>
<dbReference type="Proteomes" id="UP000642748">
    <property type="component" value="Unassembled WGS sequence"/>
</dbReference>
<keyword evidence="3 5" id="KW-1133">Transmembrane helix</keyword>
<evidence type="ECO:0000256" key="3">
    <source>
        <dbReference type="ARBA" id="ARBA00022989"/>
    </source>
</evidence>
<comment type="caution">
    <text evidence="6">The sequence shown here is derived from an EMBL/GenBank/DDBJ whole genome shotgun (WGS) entry which is preliminary data.</text>
</comment>
<feature type="transmembrane region" description="Helical" evidence="5">
    <location>
        <begin position="158"/>
        <end position="178"/>
    </location>
</feature>
<comment type="subcellular location">
    <subcellularLocation>
        <location evidence="1">Membrane</location>
        <topology evidence="1">Multi-pass membrane protein</topology>
    </subcellularLocation>
</comment>
<feature type="transmembrane region" description="Helical" evidence="5">
    <location>
        <begin position="57"/>
        <end position="77"/>
    </location>
</feature>
<dbReference type="GO" id="GO:0016020">
    <property type="term" value="C:membrane"/>
    <property type="evidence" value="ECO:0007669"/>
    <property type="project" value="UniProtKB-SubCell"/>
</dbReference>
<dbReference type="Pfam" id="PF01040">
    <property type="entry name" value="UbiA"/>
    <property type="match status" value="1"/>
</dbReference>
<feature type="transmembrane region" description="Helical" evidence="5">
    <location>
        <begin position="105"/>
        <end position="122"/>
    </location>
</feature>
<feature type="transmembrane region" description="Helical" evidence="5">
    <location>
        <begin position="297"/>
        <end position="317"/>
    </location>
</feature>
<dbReference type="EMBL" id="BONZ01000073">
    <property type="protein sequence ID" value="GIH18834.1"/>
    <property type="molecule type" value="Genomic_DNA"/>
</dbReference>
<reference evidence="6" key="1">
    <citation type="submission" date="2021-01" db="EMBL/GenBank/DDBJ databases">
        <title>Whole genome shotgun sequence of Rugosimonospora africana NBRC 104875.</title>
        <authorList>
            <person name="Komaki H."/>
            <person name="Tamura T."/>
        </authorList>
    </citation>
    <scope>NUCLEOTIDE SEQUENCE</scope>
    <source>
        <strain evidence="6">NBRC 104875</strain>
    </source>
</reference>
<evidence type="ECO:0000256" key="2">
    <source>
        <dbReference type="ARBA" id="ARBA00022692"/>
    </source>
</evidence>